<feature type="signal peptide" evidence="1">
    <location>
        <begin position="1"/>
        <end position="26"/>
    </location>
</feature>
<reference evidence="4" key="1">
    <citation type="submission" date="2020-07" db="EMBL/GenBank/DDBJ databases">
        <title>Complete genome sequencing of Clostridia bacterium strain 12CBH8.</title>
        <authorList>
            <person name="Sakamoto M."/>
            <person name="Murakami T."/>
            <person name="Mori H."/>
        </authorList>
    </citation>
    <scope>NUCLEOTIDE SEQUENCE [LARGE SCALE GENOMIC DNA]</scope>
    <source>
        <strain evidence="4">12CBH8</strain>
    </source>
</reference>
<evidence type="ECO:0000259" key="2">
    <source>
        <dbReference type="Pfam" id="PF16472"/>
    </source>
</evidence>
<keyword evidence="1" id="KW-0732">Signal</keyword>
<dbReference type="InterPro" id="IPR032485">
    <property type="entry name" value="LRP1-like_beta_prop"/>
</dbReference>
<dbReference type="PROSITE" id="PS51257">
    <property type="entry name" value="PROKAR_LIPOPROTEIN"/>
    <property type="match status" value="1"/>
</dbReference>
<feature type="domain" description="Prolow-density lipoprotein receptor-related protein 1-like beta-propeller" evidence="2">
    <location>
        <begin position="225"/>
        <end position="323"/>
    </location>
</feature>
<gene>
    <name evidence="3" type="ORF">C12CBH8_15540</name>
</gene>
<keyword evidence="4" id="KW-1185">Reference proteome</keyword>
<name>A0A7I8D4F8_9FIRM</name>
<proteinExistence type="predicted"/>
<feature type="chain" id="PRO_5038765340" description="Prolow-density lipoprotein receptor-related protein 1-like beta-propeller domain-containing protein" evidence="1">
    <location>
        <begin position="27"/>
        <end position="375"/>
    </location>
</feature>
<dbReference type="KEGG" id="sman:C12CBH8_15540"/>
<sequence length="375" mass="41330">MKKRLTAILLAVTMIVLLFTSCQKRASIDVSAEMGEGVSINGNNTGYGSFAKVEDKLFFINRIGVETVSYMDLNSGEIFCNCNDPTCQHLRVSCTAFLSDNSAGAPRTIAANQGAVITATESEVLKFTPGKKEVLAAAKGNYGSMNIMPYLFEDKMAVFTRDNRLVVRAIENEEELLAIENTVKPVQGGVGDLFYYDGYLYLVRLSQSDVAKDLTDDPTGDLNFNAANDSELIRVSVETGEVEQLIPSNVINISVYGDKIYYKQGSGSGNLMRANLDGSNPELVQTDVDLYNIKDDTIYYSSKEMGDLMSCTIHGENPTVLVQLGDLGFEYMSIKVFSDWDKIVLLKRDSTVFCTVNTDGSDLQLHEMPDFSNYE</sequence>
<accession>A0A7I8D4F8</accession>
<dbReference type="SUPFAM" id="SSF69304">
    <property type="entry name" value="Tricorn protease N-terminal domain"/>
    <property type="match status" value="1"/>
</dbReference>
<protein>
    <recommendedName>
        <fullName evidence="2">Prolow-density lipoprotein receptor-related protein 1-like beta-propeller domain-containing protein</fullName>
    </recommendedName>
</protein>
<evidence type="ECO:0000256" key="1">
    <source>
        <dbReference type="SAM" id="SignalP"/>
    </source>
</evidence>
<dbReference type="AlphaFoldDB" id="A0A7I8D4F8"/>
<organism evidence="3 4">
    <name type="scientific">Solibaculum mannosilyticum</name>
    <dbReference type="NCBI Taxonomy" id="2780922"/>
    <lineage>
        <taxon>Bacteria</taxon>
        <taxon>Bacillati</taxon>
        <taxon>Bacillota</taxon>
        <taxon>Clostridia</taxon>
        <taxon>Eubacteriales</taxon>
        <taxon>Oscillospiraceae</taxon>
        <taxon>Solibaculum</taxon>
    </lineage>
</organism>
<evidence type="ECO:0000313" key="4">
    <source>
        <dbReference type="Proteomes" id="UP000593890"/>
    </source>
</evidence>
<dbReference type="Pfam" id="PF16472">
    <property type="entry name" value="DUF5050"/>
    <property type="match status" value="1"/>
</dbReference>
<dbReference type="EMBL" id="AP023321">
    <property type="protein sequence ID" value="BCI60915.1"/>
    <property type="molecule type" value="Genomic_DNA"/>
</dbReference>
<dbReference type="Proteomes" id="UP000593890">
    <property type="component" value="Chromosome"/>
</dbReference>
<dbReference type="RefSeq" id="WP_215532956.1">
    <property type="nucleotide sequence ID" value="NZ_AP023321.1"/>
</dbReference>
<evidence type="ECO:0000313" key="3">
    <source>
        <dbReference type="EMBL" id="BCI60915.1"/>
    </source>
</evidence>